<keyword evidence="3" id="KW-1185">Reference proteome</keyword>
<dbReference type="EMBL" id="MU004194">
    <property type="protein sequence ID" value="KAF2492236.1"/>
    <property type="molecule type" value="Genomic_DNA"/>
</dbReference>
<feature type="compositionally biased region" description="Pro residues" evidence="1">
    <location>
        <begin position="1"/>
        <end position="13"/>
    </location>
</feature>
<sequence>MPRPVPHTKPPTPAQSNQAAVAIAAPAARSVSSRLVLPGTRTRTDPHSPPTPPAASSIPAPSGTPVGRPAASGSGGVQGSHSMVHDTSANHSAVAAPQRSARRGCREHPKRGVRLFADGPHGTNGTARSVAGVERKVGMGEGAAWARFEVNGGVPCGRIGGDGMGARASRREEWRVGGFAKSLCGMPDEGGGSCG</sequence>
<evidence type="ECO:0000313" key="2">
    <source>
        <dbReference type="EMBL" id="KAF2492236.1"/>
    </source>
</evidence>
<feature type="compositionally biased region" description="Low complexity" evidence="1">
    <location>
        <begin position="14"/>
        <end position="34"/>
    </location>
</feature>
<feature type="compositionally biased region" description="Low complexity" evidence="1">
    <location>
        <begin position="54"/>
        <end position="65"/>
    </location>
</feature>
<reference evidence="2" key="1">
    <citation type="journal article" date="2020" name="Stud. Mycol.">
        <title>101 Dothideomycetes genomes: a test case for predicting lifestyles and emergence of pathogens.</title>
        <authorList>
            <person name="Haridas S."/>
            <person name="Albert R."/>
            <person name="Binder M."/>
            <person name="Bloem J."/>
            <person name="Labutti K."/>
            <person name="Salamov A."/>
            <person name="Andreopoulos B."/>
            <person name="Baker S."/>
            <person name="Barry K."/>
            <person name="Bills G."/>
            <person name="Bluhm B."/>
            <person name="Cannon C."/>
            <person name="Castanera R."/>
            <person name="Culley D."/>
            <person name="Daum C."/>
            <person name="Ezra D."/>
            <person name="Gonzalez J."/>
            <person name="Henrissat B."/>
            <person name="Kuo A."/>
            <person name="Liang C."/>
            <person name="Lipzen A."/>
            <person name="Lutzoni F."/>
            <person name="Magnuson J."/>
            <person name="Mondo S."/>
            <person name="Nolan M."/>
            <person name="Ohm R."/>
            <person name="Pangilinan J."/>
            <person name="Park H.-J."/>
            <person name="Ramirez L."/>
            <person name="Alfaro M."/>
            <person name="Sun H."/>
            <person name="Tritt A."/>
            <person name="Yoshinaga Y."/>
            <person name="Zwiers L.-H."/>
            <person name="Turgeon B."/>
            <person name="Goodwin S."/>
            <person name="Spatafora J."/>
            <person name="Crous P."/>
            <person name="Grigoriev I."/>
        </authorList>
    </citation>
    <scope>NUCLEOTIDE SEQUENCE</scope>
    <source>
        <strain evidence="2">CBS 269.34</strain>
    </source>
</reference>
<name>A0A6A6QJP8_9PEZI</name>
<accession>A0A6A6QJP8</accession>
<feature type="region of interest" description="Disordered" evidence="1">
    <location>
        <begin position="1"/>
        <end position="107"/>
    </location>
</feature>
<feature type="compositionally biased region" description="Polar residues" evidence="1">
    <location>
        <begin position="79"/>
        <end position="91"/>
    </location>
</feature>
<evidence type="ECO:0000256" key="1">
    <source>
        <dbReference type="SAM" id="MobiDB-lite"/>
    </source>
</evidence>
<protein>
    <submittedName>
        <fullName evidence="2">Uncharacterized protein</fullName>
    </submittedName>
</protein>
<evidence type="ECO:0000313" key="3">
    <source>
        <dbReference type="Proteomes" id="UP000799750"/>
    </source>
</evidence>
<dbReference type="AlphaFoldDB" id="A0A6A6QJP8"/>
<proteinExistence type="predicted"/>
<dbReference type="Proteomes" id="UP000799750">
    <property type="component" value="Unassembled WGS sequence"/>
</dbReference>
<gene>
    <name evidence="2" type="ORF">BU16DRAFT_107958</name>
</gene>
<organism evidence="2 3">
    <name type="scientific">Lophium mytilinum</name>
    <dbReference type="NCBI Taxonomy" id="390894"/>
    <lineage>
        <taxon>Eukaryota</taxon>
        <taxon>Fungi</taxon>
        <taxon>Dikarya</taxon>
        <taxon>Ascomycota</taxon>
        <taxon>Pezizomycotina</taxon>
        <taxon>Dothideomycetes</taxon>
        <taxon>Pleosporomycetidae</taxon>
        <taxon>Mytilinidiales</taxon>
        <taxon>Mytilinidiaceae</taxon>
        <taxon>Lophium</taxon>
    </lineage>
</organism>